<keyword evidence="2" id="KW-0813">Transport</keyword>
<evidence type="ECO:0000259" key="6">
    <source>
        <dbReference type="PROSITE" id="PS50893"/>
    </source>
</evidence>
<dbReference type="RefSeq" id="WP_127734151.1">
    <property type="nucleotide sequence ID" value="NZ_SACP01000057.1"/>
</dbReference>
<dbReference type="Pfam" id="PF00005">
    <property type="entry name" value="ABC_tran"/>
    <property type="match status" value="1"/>
</dbReference>
<reference evidence="7 8" key="1">
    <citation type="submission" date="2019-01" db="EMBL/GenBank/DDBJ databases">
        <authorList>
            <person name="Chen W.-M."/>
        </authorList>
    </citation>
    <scope>NUCLEOTIDE SEQUENCE [LARGE SCALE GENOMIC DNA]</scope>
    <source>
        <strain evidence="7 8">TER-1</strain>
    </source>
</reference>
<dbReference type="InterPro" id="IPR022467">
    <property type="entry name" value="ABC_transprt_ATP-bd_su_PQQ"/>
</dbReference>
<dbReference type="PANTHER" id="PTHR42711:SF5">
    <property type="entry name" value="ABC TRANSPORTER ATP-BINDING PROTEIN NATA"/>
    <property type="match status" value="1"/>
</dbReference>
<dbReference type="EMBL" id="SACP01000057">
    <property type="protein sequence ID" value="RVU12489.1"/>
    <property type="molecule type" value="Genomic_DNA"/>
</dbReference>
<dbReference type="PANTHER" id="PTHR42711">
    <property type="entry name" value="ABC TRANSPORTER ATP-BINDING PROTEIN"/>
    <property type="match status" value="1"/>
</dbReference>
<evidence type="ECO:0000256" key="1">
    <source>
        <dbReference type="ARBA" id="ARBA00005417"/>
    </source>
</evidence>
<dbReference type="InterPro" id="IPR050763">
    <property type="entry name" value="ABC_transporter_ATP-binding"/>
</dbReference>
<organism evidence="7 8">
    <name type="scientific">Methylobacterium oryzihabitans</name>
    <dbReference type="NCBI Taxonomy" id="2499852"/>
    <lineage>
        <taxon>Bacteria</taxon>
        <taxon>Pseudomonadati</taxon>
        <taxon>Pseudomonadota</taxon>
        <taxon>Alphaproteobacteria</taxon>
        <taxon>Hyphomicrobiales</taxon>
        <taxon>Methylobacteriaceae</taxon>
        <taxon>Methylobacterium</taxon>
    </lineage>
</organism>
<keyword evidence="4" id="KW-0547">Nucleotide-binding</keyword>
<feature type="domain" description="ABC transporter" evidence="6">
    <location>
        <begin position="10"/>
        <end position="240"/>
    </location>
</feature>
<dbReference type="Proteomes" id="UP000286997">
    <property type="component" value="Unassembled WGS sequence"/>
</dbReference>
<dbReference type="InterPro" id="IPR003593">
    <property type="entry name" value="AAA+_ATPase"/>
</dbReference>
<proteinExistence type="inferred from homology"/>
<keyword evidence="8" id="KW-1185">Reference proteome</keyword>
<dbReference type="GO" id="GO:0005524">
    <property type="term" value="F:ATP binding"/>
    <property type="evidence" value="ECO:0007669"/>
    <property type="project" value="UniProtKB-KW"/>
</dbReference>
<keyword evidence="5 7" id="KW-0067">ATP-binding</keyword>
<dbReference type="PROSITE" id="PS00211">
    <property type="entry name" value="ABC_TRANSPORTER_1"/>
    <property type="match status" value="1"/>
</dbReference>
<evidence type="ECO:0000313" key="7">
    <source>
        <dbReference type="EMBL" id="RVU12489.1"/>
    </source>
</evidence>
<accession>A0A3S2YIT1</accession>
<gene>
    <name evidence="7" type="ORF">EOE48_27935</name>
</gene>
<comment type="caution">
    <text evidence="7">The sequence shown here is derived from an EMBL/GenBank/DDBJ whole genome shotgun (WGS) entry which is preliminary data.</text>
</comment>
<dbReference type="NCBIfam" id="TIGR03864">
    <property type="entry name" value="PQQ_ABC_ATP"/>
    <property type="match status" value="1"/>
</dbReference>
<evidence type="ECO:0000313" key="8">
    <source>
        <dbReference type="Proteomes" id="UP000286997"/>
    </source>
</evidence>
<sequence length="255" mass="27295">MSAAEPPPALAVEGVSHRFGARAALDDVSLSLPQGRFVALLGPNGAGKTTLFSVVTRLYANQHGRVALFGHDLRREPSRALARLGVVFQARTLDTDLTVRQNLLYHAALHGIARRAAEARIAALLARVGLAERRDDRIRTLSGGQSRRIEIARALIHSPDLLLLDEPTVGLDLDARAGIVAVVRALVREEGLSVLWATHIFDEVETTDRVVVLHRGKVVARGLAGALSEPSGSLETSFRRITAEAGGEGGARRVA</sequence>
<protein>
    <submittedName>
        <fullName evidence="7">ATP-binding cassette domain-containing protein</fullName>
    </submittedName>
</protein>
<dbReference type="OrthoDB" id="9778547at2"/>
<dbReference type="InterPro" id="IPR017871">
    <property type="entry name" value="ABC_transporter-like_CS"/>
</dbReference>
<dbReference type="PROSITE" id="PS50893">
    <property type="entry name" value="ABC_TRANSPORTER_2"/>
    <property type="match status" value="1"/>
</dbReference>
<name>A0A3S2YIT1_9HYPH</name>
<evidence type="ECO:0000256" key="4">
    <source>
        <dbReference type="ARBA" id="ARBA00022741"/>
    </source>
</evidence>
<keyword evidence="3" id="KW-0536">Nodulation</keyword>
<dbReference type="AlphaFoldDB" id="A0A3S2YIT1"/>
<dbReference type="Gene3D" id="3.40.50.300">
    <property type="entry name" value="P-loop containing nucleotide triphosphate hydrolases"/>
    <property type="match status" value="1"/>
</dbReference>
<dbReference type="GO" id="GO:0016887">
    <property type="term" value="F:ATP hydrolysis activity"/>
    <property type="evidence" value="ECO:0007669"/>
    <property type="project" value="InterPro"/>
</dbReference>
<evidence type="ECO:0000256" key="5">
    <source>
        <dbReference type="ARBA" id="ARBA00022840"/>
    </source>
</evidence>
<evidence type="ECO:0000256" key="3">
    <source>
        <dbReference type="ARBA" id="ARBA00022458"/>
    </source>
</evidence>
<comment type="similarity">
    <text evidence="1">Belongs to the ABC transporter superfamily.</text>
</comment>
<dbReference type="SUPFAM" id="SSF52540">
    <property type="entry name" value="P-loop containing nucleoside triphosphate hydrolases"/>
    <property type="match status" value="1"/>
</dbReference>
<dbReference type="SMART" id="SM00382">
    <property type="entry name" value="AAA"/>
    <property type="match status" value="1"/>
</dbReference>
<dbReference type="InterPro" id="IPR027417">
    <property type="entry name" value="P-loop_NTPase"/>
</dbReference>
<dbReference type="InterPro" id="IPR003439">
    <property type="entry name" value="ABC_transporter-like_ATP-bd"/>
</dbReference>
<evidence type="ECO:0000256" key="2">
    <source>
        <dbReference type="ARBA" id="ARBA00022448"/>
    </source>
</evidence>